<feature type="site" description="Important for catalytic activity" evidence="11">
    <location>
        <position position="86"/>
    </location>
</feature>
<feature type="site" description="Important for catalytic activity" evidence="11">
    <location>
        <position position="1022"/>
    </location>
</feature>
<dbReference type="Gene3D" id="3.40.920.10">
    <property type="entry name" value="Pyruvate-ferredoxin oxidoreductase, PFOR, domain III"/>
    <property type="match status" value="1"/>
</dbReference>
<dbReference type="Pfam" id="PF17147">
    <property type="entry name" value="PFOR_II"/>
    <property type="match status" value="1"/>
</dbReference>
<dbReference type="InterPro" id="IPR011766">
    <property type="entry name" value="TPP_enzyme_TPP-bd"/>
</dbReference>
<feature type="binding site" evidence="10">
    <location>
        <position position="136"/>
    </location>
    <ligand>
        <name>pyruvate</name>
        <dbReference type="ChEBI" id="CHEBI:15361"/>
    </ligand>
</feature>
<feature type="domain" description="4Fe-4S ferredoxin-type" evidence="13">
    <location>
        <begin position="757"/>
        <end position="786"/>
    </location>
</feature>
<dbReference type="SUPFAM" id="SSF52922">
    <property type="entry name" value="TK C-terminal domain-like"/>
    <property type="match status" value="1"/>
</dbReference>
<dbReference type="NCBIfam" id="TIGR02176">
    <property type="entry name" value="pyruv_ox_red"/>
    <property type="match status" value="1"/>
</dbReference>
<evidence type="ECO:0000256" key="7">
    <source>
        <dbReference type="ARBA" id="ARBA00023004"/>
    </source>
</evidence>
<dbReference type="InterPro" id="IPR033412">
    <property type="entry name" value="PFOR_II"/>
</dbReference>
<evidence type="ECO:0000256" key="11">
    <source>
        <dbReference type="PIRSR" id="PIRSR000159-2"/>
    </source>
</evidence>
<dbReference type="PANTHER" id="PTHR32154">
    <property type="entry name" value="PYRUVATE-FLAVODOXIN OXIDOREDUCTASE-RELATED"/>
    <property type="match status" value="1"/>
</dbReference>
<feature type="binding site" evidence="10">
    <location>
        <position position="845"/>
    </location>
    <ligand>
        <name>thiamine diphosphate</name>
        <dbReference type="ChEBI" id="CHEBI:58937"/>
    </ligand>
</feature>
<evidence type="ECO:0000256" key="10">
    <source>
        <dbReference type="PIRSR" id="PIRSR000159-1"/>
    </source>
</evidence>
<proteinExistence type="inferred from homology"/>
<feature type="binding site" evidence="12">
    <location>
        <position position="716"/>
    </location>
    <ligand>
        <name>[4Fe-4S] cluster</name>
        <dbReference type="ChEBI" id="CHEBI:49883"/>
        <label>1</label>
    </ligand>
</feature>
<dbReference type="GO" id="GO:0030976">
    <property type="term" value="F:thiamine pyrophosphate binding"/>
    <property type="evidence" value="ECO:0007669"/>
    <property type="project" value="InterPro"/>
</dbReference>
<dbReference type="Gene3D" id="3.40.50.970">
    <property type="match status" value="2"/>
</dbReference>
<comment type="similarity">
    <text evidence="1 9">Belongs to the pyruvate:ferredoxin/flavodoxin oxidoreductase family.</text>
</comment>
<reference evidence="14 15" key="1">
    <citation type="journal article" date="2007" name="Genome Res.">
        <title>Genome characteristics of facultatively symbiotic Frankia sp. strains reflect host range and host plant biogeography.</title>
        <authorList>
            <person name="Normand P."/>
            <person name="Lapierre P."/>
            <person name="Tisa L.S."/>
            <person name="Gogarten J.P."/>
            <person name="Alloisio N."/>
            <person name="Bagnarol E."/>
            <person name="Bassi C.A."/>
            <person name="Berry A.M."/>
            <person name="Bickhart D.M."/>
            <person name="Choisne N."/>
            <person name="Couloux A."/>
            <person name="Cournoyer B."/>
            <person name="Cruveiller S."/>
            <person name="Daubin V."/>
            <person name="Demange N."/>
            <person name="Francino M.P."/>
            <person name="Goltsman E."/>
            <person name="Huang Y."/>
            <person name="Kopp O.R."/>
            <person name="Labarre L."/>
            <person name="Lapidus A."/>
            <person name="Lavire C."/>
            <person name="Marechal J."/>
            <person name="Martinez M."/>
            <person name="Mastronunzio J.E."/>
            <person name="Mullin B.C."/>
            <person name="Niemann J."/>
            <person name="Pujic P."/>
            <person name="Rawnsley T."/>
            <person name="Rouy Z."/>
            <person name="Schenowitz C."/>
            <person name="Sellstedt A."/>
            <person name="Tavares F."/>
            <person name="Tomkins J.P."/>
            <person name="Vallenet D."/>
            <person name="Valverde C."/>
            <person name="Wall L.G."/>
            <person name="Wang Y."/>
            <person name="Medigue C."/>
            <person name="Benson D.R."/>
        </authorList>
    </citation>
    <scope>NUCLEOTIDE SEQUENCE [LARGE SCALE GENOMIC DNA]</scope>
    <source>
        <strain evidence="15">DSM 45818 / CECT 9043 / CcI3</strain>
    </source>
</reference>
<keyword evidence="7 12" id="KW-0408">Iron</keyword>
<dbReference type="PhylomeDB" id="Q2JBE1"/>
<dbReference type="PIRSF" id="PIRSF000159">
    <property type="entry name" value="NifJ"/>
    <property type="match status" value="1"/>
</dbReference>
<evidence type="ECO:0000256" key="3">
    <source>
        <dbReference type="ARBA" id="ARBA00022485"/>
    </source>
</evidence>
<feature type="binding site" evidence="10">
    <location>
        <position position="53"/>
    </location>
    <ligand>
        <name>pyruvate</name>
        <dbReference type="ChEBI" id="CHEBI:15361"/>
    </ligand>
</feature>
<feature type="site" description="Important for catalytic activity" evidence="11">
    <location>
        <position position="136"/>
    </location>
</feature>
<dbReference type="STRING" id="106370.Francci3_2027"/>
<dbReference type="Proteomes" id="UP000001937">
    <property type="component" value="Chromosome"/>
</dbReference>
<dbReference type="HOGENOM" id="CLU_002569_0_0_11"/>
<evidence type="ECO:0000256" key="2">
    <source>
        <dbReference type="ARBA" id="ARBA00022448"/>
    </source>
</evidence>
<dbReference type="PROSITE" id="PS00198">
    <property type="entry name" value="4FE4S_FER_1"/>
    <property type="match status" value="2"/>
</dbReference>
<dbReference type="SUPFAM" id="SSF52518">
    <property type="entry name" value="Thiamin diphosphate-binding fold (THDP-binding)"/>
    <property type="match status" value="2"/>
</dbReference>
<feature type="binding site" evidence="12">
    <location>
        <position position="766"/>
    </location>
    <ligand>
        <name>[4Fe-4S] cluster</name>
        <dbReference type="ChEBI" id="CHEBI:49883"/>
        <label>2</label>
    </ligand>
</feature>
<evidence type="ECO:0000259" key="13">
    <source>
        <dbReference type="PROSITE" id="PS51379"/>
    </source>
</evidence>
<accession>Q2JBE1</accession>
<dbReference type="InterPro" id="IPR002880">
    <property type="entry name" value="Pyrv_Fd/Flavodoxin_OxRdtase_N"/>
</dbReference>
<feature type="binding site" evidence="10">
    <location>
        <position position="86"/>
    </location>
    <ligand>
        <name>thiamine diphosphate</name>
        <dbReference type="ChEBI" id="CHEBI:58937"/>
    </ligand>
</feature>
<dbReference type="CDD" id="cd07034">
    <property type="entry name" value="TPP_PYR_PFOR_IOR-alpha_like"/>
    <property type="match status" value="1"/>
</dbReference>
<organism evidence="14 15">
    <name type="scientific">Frankia casuarinae (strain DSM 45818 / CECT 9043 / HFP020203 / CcI3)</name>
    <dbReference type="NCBI Taxonomy" id="106370"/>
    <lineage>
        <taxon>Bacteria</taxon>
        <taxon>Bacillati</taxon>
        <taxon>Actinomycetota</taxon>
        <taxon>Actinomycetes</taxon>
        <taxon>Frankiales</taxon>
        <taxon>Frankiaceae</taxon>
        <taxon>Frankia</taxon>
    </lineage>
</organism>
<name>Q2JBE1_FRACC</name>
<keyword evidence="8 12" id="KW-0411">Iron-sulfur</keyword>
<dbReference type="InterPro" id="IPR050722">
    <property type="entry name" value="Pyruvate:ferred/Flavod_OxRd"/>
</dbReference>
<dbReference type="EMBL" id="CP000249">
    <property type="protein sequence ID" value="ABD11401.1"/>
    <property type="molecule type" value="Genomic_DNA"/>
</dbReference>
<dbReference type="FunFam" id="3.40.50.920:FF:000007">
    <property type="entry name" value="Pyruvate:ferredoxin (Flavodoxin) oxidoreductase"/>
    <property type="match status" value="1"/>
</dbReference>
<feature type="binding site" evidence="12">
    <location>
        <position position="769"/>
    </location>
    <ligand>
        <name>[4Fe-4S] cluster</name>
        <dbReference type="ChEBI" id="CHEBI:49883"/>
        <label>2</label>
    </ligand>
</feature>
<dbReference type="InterPro" id="IPR002869">
    <property type="entry name" value="Pyrv_flavodox_OxRed_cen"/>
</dbReference>
<keyword evidence="3 12" id="KW-0004">4Fe-4S</keyword>
<dbReference type="PROSITE" id="PS51379">
    <property type="entry name" value="4FE4S_FER_2"/>
    <property type="match status" value="2"/>
</dbReference>
<dbReference type="Pfam" id="PF02775">
    <property type="entry name" value="TPP_enzyme_C"/>
    <property type="match status" value="1"/>
</dbReference>
<evidence type="ECO:0000256" key="5">
    <source>
        <dbReference type="ARBA" id="ARBA00022982"/>
    </source>
</evidence>
<feature type="binding site" evidence="12">
    <location>
        <position position="710"/>
    </location>
    <ligand>
        <name>[4Fe-4S] cluster</name>
        <dbReference type="ChEBI" id="CHEBI:49883"/>
        <label>1</label>
    </ligand>
</feature>
<feature type="binding site" evidence="12">
    <location>
        <position position="776"/>
    </location>
    <ligand>
        <name>[4Fe-4S] cluster</name>
        <dbReference type="ChEBI" id="CHEBI:49883"/>
        <label>1</label>
    </ligand>
</feature>
<feature type="binding site" evidence="12">
    <location>
        <position position="772"/>
    </location>
    <ligand>
        <name>[4Fe-4S] cluster</name>
        <dbReference type="ChEBI" id="CHEBI:49883"/>
        <label>2</label>
    </ligand>
</feature>
<dbReference type="eggNOG" id="COG0674">
    <property type="taxonomic scope" value="Bacteria"/>
</dbReference>
<keyword evidence="14" id="KW-0670">Pyruvate</keyword>
<feature type="domain" description="4Fe-4S ferredoxin-type" evidence="13">
    <location>
        <begin position="701"/>
        <end position="730"/>
    </location>
</feature>
<dbReference type="CDD" id="cd03377">
    <property type="entry name" value="TPP_PFOR_PNO"/>
    <property type="match status" value="1"/>
</dbReference>
<feature type="binding site" evidence="12">
    <location>
        <position position="713"/>
    </location>
    <ligand>
        <name>[4Fe-4S] cluster</name>
        <dbReference type="ChEBI" id="CHEBI:49883"/>
        <label>1</label>
    </ligand>
</feature>
<dbReference type="Gene3D" id="3.40.50.920">
    <property type="match status" value="1"/>
</dbReference>
<keyword evidence="5 9" id="KW-0249">Electron transport</keyword>
<dbReference type="GO" id="GO:0016903">
    <property type="term" value="F:oxidoreductase activity, acting on the aldehyde or oxo group of donors"/>
    <property type="evidence" value="ECO:0007669"/>
    <property type="project" value="InterPro"/>
</dbReference>
<dbReference type="SUPFAM" id="SSF53323">
    <property type="entry name" value="Pyruvate-ferredoxin oxidoreductase, PFOR, domain III"/>
    <property type="match status" value="1"/>
</dbReference>
<feature type="binding site" evidence="10">
    <location>
        <begin position="1017"/>
        <end position="1022"/>
    </location>
    <ligand>
        <name>thiamine diphosphate</name>
        <dbReference type="ChEBI" id="CHEBI:58937"/>
    </ligand>
</feature>
<evidence type="ECO:0000256" key="6">
    <source>
        <dbReference type="ARBA" id="ARBA00023002"/>
    </source>
</evidence>
<dbReference type="GO" id="GO:0006979">
    <property type="term" value="P:response to oxidative stress"/>
    <property type="evidence" value="ECO:0007669"/>
    <property type="project" value="TreeGrafter"/>
</dbReference>
<dbReference type="SMART" id="SM00890">
    <property type="entry name" value="EKR"/>
    <property type="match status" value="1"/>
</dbReference>
<feature type="binding site" evidence="12">
    <location>
        <position position="1097"/>
    </location>
    <ligand>
        <name>[4Fe-4S] cluster</name>
        <dbReference type="ChEBI" id="CHEBI:49883"/>
        <label>3</label>
    </ligand>
</feature>
<dbReference type="SUPFAM" id="SSF54862">
    <property type="entry name" value="4Fe-4S ferredoxins"/>
    <property type="match status" value="1"/>
</dbReference>
<dbReference type="InterPro" id="IPR019456">
    <property type="entry name" value="Pyrv-flavodox_OxRtase_EKR"/>
</dbReference>
<comment type="cofactor">
    <cofactor evidence="12">
        <name>[4Fe-4S] cluster</name>
        <dbReference type="ChEBI" id="CHEBI:49883"/>
    </cofactor>
    <text evidence="12">Binds 3 [4Fe-4S] clusters per subunit.</text>
</comment>
<dbReference type="eggNOG" id="COG1146">
    <property type="taxonomic scope" value="Bacteria"/>
</dbReference>
<gene>
    <name evidence="14" type="ordered locus">Francci3_2027</name>
</gene>
<feature type="binding site" evidence="12">
    <location>
        <position position="843"/>
    </location>
    <ligand>
        <name>[4Fe-4S] cluster</name>
        <dbReference type="ChEBI" id="CHEBI:49883"/>
        <label>3</label>
    </ligand>
</feature>
<evidence type="ECO:0000313" key="14">
    <source>
        <dbReference type="EMBL" id="ABD11401.1"/>
    </source>
</evidence>
<dbReference type="KEGG" id="fra:Francci3_2027"/>
<dbReference type="Pfam" id="PF01558">
    <property type="entry name" value="POR"/>
    <property type="match status" value="1"/>
</dbReference>
<dbReference type="InterPro" id="IPR009014">
    <property type="entry name" value="Transketo_C/PFOR_II"/>
</dbReference>
<keyword evidence="6 9" id="KW-0560">Oxidoreductase</keyword>
<dbReference type="Pfam" id="PF10371">
    <property type="entry name" value="EKR"/>
    <property type="match status" value="1"/>
</dbReference>
<keyword evidence="4 12" id="KW-0479">Metal-binding</keyword>
<dbReference type="eggNOG" id="COG1014">
    <property type="taxonomic scope" value="Bacteria"/>
</dbReference>
<dbReference type="InterPro" id="IPR011895">
    <property type="entry name" value="Pyrv_flavodox_OxRed"/>
</dbReference>
<dbReference type="InterPro" id="IPR029061">
    <property type="entry name" value="THDP-binding"/>
</dbReference>
<feature type="binding site" evidence="10">
    <location>
        <begin position="988"/>
        <end position="991"/>
    </location>
    <ligand>
        <name>thiamine diphosphate</name>
        <dbReference type="ChEBI" id="CHEBI:58937"/>
    </ligand>
</feature>
<dbReference type="Gene3D" id="3.30.70.20">
    <property type="match status" value="1"/>
</dbReference>
<evidence type="ECO:0000256" key="1">
    <source>
        <dbReference type="ARBA" id="ARBA00009032"/>
    </source>
</evidence>
<feature type="binding site" evidence="12">
    <location>
        <position position="720"/>
    </location>
    <ligand>
        <name>[4Fe-4S] cluster</name>
        <dbReference type="ChEBI" id="CHEBI:49883"/>
        <label>2</label>
    </ligand>
</feature>
<dbReference type="InterPro" id="IPR019752">
    <property type="entry name" value="Pyrv/ketoisovalerate_OxRed_cat"/>
</dbReference>
<evidence type="ECO:0000256" key="8">
    <source>
        <dbReference type="ARBA" id="ARBA00023014"/>
    </source>
</evidence>
<protein>
    <submittedName>
        <fullName evidence="14">Pyruvate:ferredoxin (Flavodoxin) oxidoreductase</fullName>
    </submittedName>
</protein>
<evidence type="ECO:0000256" key="12">
    <source>
        <dbReference type="PIRSR" id="PIRSR000159-50"/>
    </source>
</evidence>
<evidence type="ECO:0000256" key="9">
    <source>
        <dbReference type="PIRNR" id="PIRNR000159"/>
    </source>
</evidence>
<dbReference type="PANTHER" id="PTHR32154:SF0">
    <property type="entry name" value="PYRUVATE-FLAVODOXIN OXIDOREDUCTASE-RELATED"/>
    <property type="match status" value="1"/>
</dbReference>
<dbReference type="GO" id="GO:0022900">
    <property type="term" value="P:electron transport chain"/>
    <property type="evidence" value="ECO:0007669"/>
    <property type="project" value="InterPro"/>
</dbReference>
<dbReference type="AlphaFoldDB" id="Q2JBE1"/>
<dbReference type="GO" id="GO:0005506">
    <property type="term" value="F:iron ion binding"/>
    <property type="evidence" value="ECO:0007669"/>
    <property type="project" value="InterPro"/>
</dbReference>
<dbReference type="FunFam" id="3.40.50.970:FF:000012">
    <property type="entry name" value="Pyruvate:ferredoxin (Flavodoxin) oxidoreductase"/>
    <property type="match status" value="1"/>
</dbReference>
<evidence type="ECO:0000256" key="4">
    <source>
        <dbReference type="ARBA" id="ARBA00022723"/>
    </source>
</evidence>
<feature type="binding site" evidence="12">
    <location>
        <position position="868"/>
    </location>
    <ligand>
        <name>[4Fe-4S] cluster</name>
        <dbReference type="ChEBI" id="CHEBI:49883"/>
        <label>3</label>
    </ligand>
</feature>
<dbReference type="eggNOG" id="COG1013">
    <property type="taxonomic scope" value="Bacteria"/>
</dbReference>
<dbReference type="GO" id="GO:0000287">
    <property type="term" value="F:magnesium ion binding"/>
    <property type="evidence" value="ECO:0007669"/>
    <property type="project" value="UniProtKB-ARBA"/>
</dbReference>
<dbReference type="Gene3D" id="4.10.780.10">
    <property type="entry name" value="Pyruvate-flavodoxin oxidoreductase, EKR domain"/>
    <property type="match status" value="1"/>
</dbReference>
<dbReference type="GO" id="GO:0051539">
    <property type="term" value="F:4 iron, 4 sulfur cluster binding"/>
    <property type="evidence" value="ECO:0007669"/>
    <property type="project" value="UniProtKB-KW"/>
</dbReference>
<keyword evidence="2 9" id="KW-0813">Transport</keyword>
<dbReference type="InterPro" id="IPR017896">
    <property type="entry name" value="4Fe4S_Fe-S-bd"/>
</dbReference>
<evidence type="ECO:0000313" key="15">
    <source>
        <dbReference type="Proteomes" id="UP000001937"/>
    </source>
</evidence>
<sequence length="1195" mass="127648">MTSAFGDGKEVPPRSASGRLSLGCMGQKTIDGNEAAALVAYLASEVIAIYPITPASAMGELADAWAAKGRPNLWGAVPEVVQLQSEGGAAGTVHGALQAGALSTTFTASQGLLLMLPNMFKIAGELTPMVLHVAARTVATHALSIFGDHSDVMAARSTGFAMLCSASPQEAHDLAAVAHAATLESRVPFLHFFDGFRTSHELNEVALLDDGTLGGLLAAGHIDAHRRRALSPDRPVIRGTTQDPDTFFQAREASNTFYAAVPGIVQGVMDRLAAATGRAYRLFEYQGHPEAERVVVVMGSGRSAVREAVTRLVERGERVGFVQVRLFRPFDGRALLACLPSTVRSVAVLDRTKEPGASGEPLRLDVVAAFAERPERMPRVIGVRYGLASKEFTPAMAAAVFDELAGAAPRREVTVGIRDDVTDLSLEVDDDRVPEPDDVLRAVFYGLGSDGTVGATRATAGIVAARTPLHAQAYFVFDSKKSGSMTVSHLRLSPRPVDSPWLIQNAQYVGCHQSSLLERVDVLAVAAPGATVLLNSPHAPEKVWEHLPADAQRHLLDRDARLFVVDADRVAKQAGMPGIVSPVLQTCFLALSGLLDRDEAIAAVKDGVRAARGKRGDAVLQRNFAAIDAALDALHEVDLQARVVTGQARRQLLGEAPAFVRQVTARIMAGEGNLLPVSALPADGTFPVGTARYEKRGLTRELPVWDADLCIDCGKCAISCPHAAIRMTLFDPARLADAPASFRHKKPKDRTLAAFRLAVQVAPDDCTGCGICVEACPAKSREIEGHRALDMVDAAPRFEEERAGWAFRETLPAVPPALAPPDTVRGSQLREPLFEFSGACAGCGESPYLKLLTQLFGDRIIVANATGCSSIYGGNLPTTPWSAGTDGRGPAWANSLFEDNAEFGLGIRLALDSRAREARRLLRAQTATVGGTLVEALLTADQSTEAGILDQRQRVAELRRRLATVDHDTTLDAVLDDLVDKSVWIIGGDGWAYDIGFGGLDHVLASGRDVNVLVLDTEVYSNTGGQASKSTPRAAVAKFAGGGKRTRKKDLGLLAAAYGDVYVAQVALGANDQHTVKAFNEAASWHGPSLIVAYSHCIAHGITMTDGLAHQKAAVKSGYWPLYRVDPRAERPFSLDSRAPSIPFSEFAATESRFTLLNTVNPDEADELAALAQRDILGRWQTYEHEAAHPRHTTT</sequence>
<dbReference type="Pfam" id="PF12838">
    <property type="entry name" value="Fer4_7"/>
    <property type="match status" value="1"/>
</dbReference>
<feature type="binding site" evidence="10">
    <location>
        <position position="868"/>
    </location>
    <ligand>
        <name>thiamine diphosphate</name>
        <dbReference type="ChEBI" id="CHEBI:58937"/>
    </ligand>
</feature>
<dbReference type="InterPro" id="IPR037112">
    <property type="entry name" value="Pyrv-flavodox_OxR_EKR_sf"/>
</dbReference>
<keyword evidence="15" id="KW-1185">Reference proteome</keyword>
<feature type="site" description="Important for catalytic activity" evidence="11">
    <location>
        <position position="53"/>
    </location>
</feature>
<dbReference type="InterPro" id="IPR017900">
    <property type="entry name" value="4Fe4S_Fe_S_CS"/>
</dbReference>
<feature type="binding site" evidence="12">
    <location>
        <position position="840"/>
    </location>
    <ligand>
        <name>[4Fe-4S] cluster</name>
        <dbReference type="ChEBI" id="CHEBI:49883"/>
        <label>3</label>
    </ligand>
</feature>
<dbReference type="Pfam" id="PF01855">
    <property type="entry name" value="POR_N"/>
    <property type="match status" value="1"/>
</dbReference>